<gene>
    <name evidence="10" type="ORF">NDI38_14640</name>
</gene>
<dbReference type="NCBIfam" id="TIGR01297">
    <property type="entry name" value="CDF"/>
    <property type="match status" value="1"/>
</dbReference>
<organism evidence="10 11">
    <name type="scientific">Stenomitos frigidus AS-A4</name>
    <dbReference type="NCBI Taxonomy" id="2933935"/>
    <lineage>
        <taxon>Bacteria</taxon>
        <taxon>Bacillati</taxon>
        <taxon>Cyanobacteriota</taxon>
        <taxon>Cyanophyceae</taxon>
        <taxon>Leptolyngbyales</taxon>
        <taxon>Leptolyngbyaceae</taxon>
        <taxon>Stenomitos</taxon>
    </lineage>
</organism>
<dbReference type="InterPro" id="IPR058533">
    <property type="entry name" value="Cation_efflux_TM"/>
</dbReference>
<feature type="transmembrane region" description="Helical" evidence="7">
    <location>
        <begin position="187"/>
        <end position="204"/>
    </location>
</feature>
<feature type="transmembrane region" description="Helical" evidence="7">
    <location>
        <begin position="46"/>
        <end position="68"/>
    </location>
</feature>
<feature type="transmembrane region" description="Helical" evidence="7">
    <location>
        <begin position="164"/>
        <end position="181"/>
    </location>
</feature>
<evidence type="ECO:0000313" key="10">
    <source>
        <dbReference type="EMBL" id="MEP1059679.1"/>
    </source>
</evidence>
<feature type="domain" description="Cation efflux protein cytoplasmic" evidence="9">
    <location>
        <begin position="221"/>
        <end position="289"/>
    </location>
</feature>
<dbReference type="Gene3D" id="3.30.70.1350">
    <property type="entry name" value="Cation efflux protein, cytoplasmic domain"/>
    <property type="match status" value="1"/>
</dbReference>
<evidence type="ECO:0000256" key="7">
    <source>
        <dbReference type="SAM" id="Phobius"/>
    </source>
</evidence>
<evidence type="ECO:0000256" key="5">
    <source>
        <dbReference type="ARBA" id="ARBA00022989"/>
    </source>
</evidence>
<keyword evidence="5 7" id="KW-1133">Transmembrane helix</keyword>
<dbReference type="RefSeq" id="WP_190452123.1">
    <property type="nucleotide sequence ID" value="NZ_JAMPLM010000012.1"/>
</dbReference>
<evidence type="ECO:0000256" key="6">
    <source>
        <dbReference type="ARBA" id="ARBA00023136"/>
    </source>
</evidence>
<evidence type="ECO:0000256" key="4">
    <source>
        <dbReference type="ARBA" id="ARBA00022692"/>
    </source>
</evidence>
<dbReference type="InterPro" id="IPR036837">
    <property type="entry name" value="Cation_efflux_CTD_sf"/>
</dbReference>
<feature type="domain" description="Cation efflux protein transmembrane" evidence="8">
    <location>
        <begin position="15"/>
        <end position="204"/>
    </location>
</feature>
<dbReference type="SUPFAM" id="SSF160240">
    <property type="entry name" value="Cation efflux protein cytoplasmic domain-like"/>
    <property type="match status" value="1"/>
</dbReference>
<dbReference type="SUPFAM" id="SSF161111">
    <property type="entry name" value="Cation efflux protein transmembrane domain-like"/>
    <property type="match status" value="1"/>
</dbReference>
<evidence type="ECO:0000259" key="8">
    <source>
        <dbReference type="Pfam" id="PF01545"/>
    </source>
</evidence>
<keyword evidence="11" id="KW-1185">Reference proteome</keyword>
<evidence type="ECO:0000256" key="3">
    <source>
        <dbReference type="ARBA" id="ARBA00022448"/>
    </source>
</evidence>
<comment type="caution">
    <text evidence="10">The sequence shown here is derived from an EMBL/GenBank/DDBJ whole genome shotgun (WGS) entry which is preliminary data.</text>
</comment>
<accession>A0ABV0KKE2</accession>
<dbReference type="Gene3D" id="1.20.1510.10">
    <property type="entry name" value="Cation efflux protein transmembrane domain"/>
    <property type="match status" value="1"/>
</dbReference>
<dbReference type="InterPro" id="IPR002524">
    <property type="entry name" value="Cation_efflux"/>
</dbReference>
<protein>
    <submittedName>
        <fullName evidence="10">Cation diffusion facilitator family transporter</fullName>
    </submittedName>
</protein>
<sequence length="296" mass="32580">MAEAQGRRRASRQVLLASLWLALLILVVKVWIGWATQSLSLLAESLQTLVNGFSILLSTIAITSRYPASREVGGHGKVESVLALLLAALMGFACLSLLVVSAQQLEAIAQEASWLPVRVNSPLLQLLGVVIATNFCLACFQRYEAGLLENSALRFSAGHLFQDTWLMLPVLAGLVGVARGYLWLDPVLAMLLVLAAICNCWRVFNWQLPSVMRQIAIAPEALAQTIHQVEGITHCYGIQSRGVVGRQVFVEMRLILHPECLSIARSIAERVERAIRDRYGPVKVVIYIDSDRPKSD</sequence>
<dbReference type="InterPro" id="IPR050291">
    <property type="entry name" value="CDF_Transporter"/>
</dbReference>
<dbReference type="PANTHER" id="PTHR43840">
    <property type="entry name" value="MITOCHONDRIAL METAL TRANSPORTER 1-RELATED"/>
    <property type="match status" value="1"/>
</dbReference>
<evidence type="ECO:0000256" key="2">
    <source>
        <dbReference type="ARBA" id="ARBA00008114"/>
    </source>
</evidence>
<dbReference type="Pfam" id="PF01545">
    <property type="entry name" value="Cation_efflux"/>
    <property type="match status" value="1"/>
</dbReference>
<dbReference type="Proteomes" id="UP001476950">
    <property type="component" value="Unassembled WGS sequence"/>
</dbReference>
<keyword evidence="3" id="KW-0813">Transport</keyword>
<feature type="transmembrane region" description="Helical" evidence="7">
    <location>
        <begin position="14"/>
        <end position="34"/>
    </location>
</feature>
<dbReference type="Pfam" id="PF16916">
    <property type="entry name" value="ZT_dimer"/>
    <property type="match status" value="1"/>
</dbReference>
<keyword evidence="6 7" id="KW-0472">Membrane</keyword>
<dbReference type="InterPro" id="IPR027469">
    <property type="entry name" value="Cation_efflux_TMD_sf"/>
</dbReference>
<reference evidence="10 11" key="1">
    <citation type="submission" date="2022-04" db="EMBL/GenBank/DDBJ databases">
        <title>Positive selection, recombination, and allopatry shape intraspecific diversity of widespread and dominant cyanobacteria.</title>
        <authorList>
            <person name="Wei J."/>
            <person name="Shu W."/>
            <person name="Hu C."/>
        </authorList>
    </citation>
    <scope>NUCLEOTIDE SEQUENCE [LARGE SCALE GENOMIC DNA]</scope>
    <source>
        <strain evidence="10 11">AS-A4</strain>
    </source>
</reference>
<evidence type="ECO:0000259" key="9">
    <source>
        <dbReference type="Pfam" id="PF16916"/>
    </source>
</evidence>
<evidence type="ECO:0000256" key="1">
    <source>
        <dbReference type="ARBA" id="ARBA00004141"/>
    </source>
</evidence>
<keyword evidence="4 7" id="KW-0812">Transmembrane</keyword>
<comment type="subcellular location">
    <subcellularLocation>
        <location evidence="1">Membrane</location>
        <topology evidence="1">Multi-pass membrane protein</topology>
    </subcellularLocation>
</comment>
<proteinExistence type="inferred from homology"/>
<feature type="transmembrane region" description="Helical" evidence="7">
    <location>
        <begin position="123"/>
        <end position="143"/>
    </location>
</feature>
<dbReference type="InterPro" id="IPR027470">
    <property type="entry name" value="Cation_efflux_CTD"/>
</dbReference>
<dbReference type="PANTHER" id="PTHR43840:SF15">
    <property type="entry name" value="MITOCHONDRIAL METAL TRANSPORTER 1-RELATED"/>
    <property type="match status" value="1"/>
</dbReference>
<name>A0ABV0KKE2_9CYAN</name>
<feature type="transmembrane region" description="Helical" evidence="7">
    <location>
        <begin position="80"/>
        <end position="103"/>
    </location>
</feature>
<evidence type="ECO:0000313" key="11">
    <source>
        <dbReference type="Proteomes" id="UP001476950"/>
    </source>
</evidence>
<dbReference type="EMBL" id="JAMPLM010000012">
    <property type="protein sequence ID" value="MEP1059679.1"/>
    <property type="molecule type" value="Genomic_DNA"/>
</dbReference>
<comment type="similarity">
    <text evidence="2">Belongs to the cation diffusion facilitator (CDF) transporter (TC 2.A.4) family.</text>
</comment>